<dbReference type="SMART" id="SM00421">
    <property type="entry name" value="HTH_LUXR"/>
    <property type="match status" value="1"/>
</dbReference>
<dbReference type="Gene3D" id="3.40.50.2300">
    <property type="match status" value="1"/>
</dbReference>
<dbReference type="SUPFAM" id="SSF46894">
    <property type="entry name" value="C-terminal effector domain of the bipartite response regulators"/>
    <property type="match status" value="1"/>
</dbReference>
<evidence type="ECO:0000256" key="5">
    <source>
        <dbReference type="PROSITE-ProRule" id="PRU00169"/>
    </source>
</evidence>
<dbReference type="AlphaFoldDB" id="A0A0H3DAQ0"/>
<dbReference type="EMBL" id="CP002000">
    <property type="protein sequence ID" value="ADJ47163.1"/>
    <property type="molecule type" value="Genomic_DNA"/>
</dbReference>
<keyword evidence="3" id="KW-0238">DNA-binding</keyword>
<reference evidence="8 9" key="1">
    <citation type="journal article" date="2010" name="Cell Res.">
        <title>Complete genome sequence of the rifamycin SV-producing Amycolatopsis mediterranei U32 revealed its genetic characteristics in phylogeny and metabolism.</title>
        <authorList>
            <person name="Zhao W."/>
            <person name="Zhong Y."/>
            <person name="Yuan H."/>
            <person name="Wang J."/>
            <person name="Zheng H."/>
            <person name="Wang Y."/>
            <person name="Cen X."/>
            <person name="Xu F."/>
            <person name="Bai J."/>
            <person name="Han X."/>
            <person name="Lu G."/>
            <person name="Zhu Y."/>
            <person name="Shao Z."/>
            <person name="Yan H."/>
            <person name="Li C."/>
            <person name="Peng N."/>
            <person name="Zhang Z."/>
            <person name="Zhang Y."/>
            <person name="Lin W."/>
            <person name="Fan Y."/>
            <person name="Qin Z."/>
            <person name="Hu Y."/>
            <person name="Zhu B."/>
            <person name="Wang S."/>
            <person name="Ding X."/>
            <person name="Zhao G.P."/>
        </authorList>
    </citation>
    <scope>NUCLEOTIDE SEQUENCE [LARGE SCALE GENOMIC DNA]</scope>
    <source>
        <strain evidence="9">U-32</strain>
    </source>
</reference>
<dbReference type="CDD" id="cd17535">
    <property type="entry name" value="REC_NarL-like"/>
    <property type="match status" value="1"/>
</dbReference>
<dbReference type="HOGENOM" id="CLU_000445_90_10_11"/>
<dbReference type="InterPro" id="IPR000792">
    <property type="entry name" value="Tscrpt_reg_LuxR_C"/>
</dbReference>
<dbReference type="eggNOG" id="COG2197">
    <property type="taxonomic scope" value="Bacteria"/>
</dbReference>
<evidence type="ECO:0000256" key="2">
    <source>
        <dbReference type="ARBA" id="ARBA00023015"/>
    </source>
</evidence>
<keyword evidence="4" id="KW-0804">Transcription</keyword>
<dbReference type="GeneID" id="92873111"/>
<dbReference type="Pfam" id="PF00072">
    <property type="entry name" value="Response_reg"/>
    <property type="match status" value="1"/>
</dbReference>
<evidence type="ECO:0000256" key="1">
    <source>
        <dbReference type="ARBA" id="ARBA00022553"/>
    </source>
</evidence>
<dbReference type="PROSITE" id="PS00622">
    <property type="entry name" value="HTH_LUXR_1"/>
    <property type="match status" value="1"/>
</dbReference>
<evidence type="ECO:0000259" key="7">
    <source>
        <dbReference type="PROSITE" id="PS50110"/>
    </source>
</evidence>
<evidence type="ECO:0000313" key="8">
    <source>
        <dbReference type="EMBL" id="ADJ47163.1"/>
    </source>
</evidence>
<gene>
    <name evidence="8" type="ordered locus">AMED_5403</name>
</gene>
<feature type="domain" description="Response regulatory" evidence="7">
    <location>
        <begin position="4"/>
        <end position="120"/>
    </location>
</feature>
<evidence type="ECO:0000256" key="3">
    <source>
        <dbReference type="ARBA" id="ARBA00023125"/>
    </source>
</evidence>
<evidence type="ECO:0000313" key="9">
    <source>
        <dbReference type="Proteomes" id="UP000000328"/>
    </source>
</evidence>
<evidence type="ECO:0000256" key="4">
    <source>
        <dbReference type="ARBA" id="ARBA00023163"/>
    </source>
</evidence>
<dbReference type="GO" id="GO:0003677">
    <property type="term" value="F:DNA binding"/>
    <property type="evidence" value="ECO:0007669"/>
    <property type="project" value="UniProtKB-KW"/>
</dbReference>
<feature type="domain" description="HTH luxR-type" evidence="6">
    <location>
        <begin position="144"/>
        <end position="209"/>
    </location>
</feature>
<dbReference type="PROSITE" id="PS50110">
    <property type="entry name" value="RESPONSE_REGULATORY"/>
    <property type="match status" value="1"/>
</dbReference>
<dbReference type="InterPro" id="IPR058245">
    <property type="entry name" value="NreC/VraR/RcsB-like_REC"/>
</dbReference>
<dbReference type="RefSeq" id="WP_013227223.1">
    <property type="nucleotide sequence ID" value="NC_014318.1"/>
</dbReference>
<dbReference type="InterPro" id="IPR016032">
    <property type="entry name" value="Sig_transdc_resp-reg_C-effctor"/>
</dbReference>
<dbReference type="InterPro" id="IPR011006">
    <property type="entry name" value="CheY-like_superfamily"/>
</dbReference>
<sequence>MSIRIVLADDHPVVRAGLVGLLAMEADFEIVGEAADGAEAVAVTAALRPDVVLMDLRMPELDGVAATARIVAEVPGCRVLILTTYDTDQNIVHAVEAGASGYLLKDATPEELAAAVRAAAGGETVLSPAIVAKLVNHLRSPAPAPAEPELLTPRETQVLRLVARGLTNADIGRELHISETTVKTHLVRMFAKLEVGDRTAAVTVAMQRGVFPG</sequence>
<evidence type="ECO:0000259" key="6">
    <source>
        <dbReference type="PROSITE" id="PS50043"/>
    </source>
</evidence>
<name>A0A0H3DAQ0_AMYMU</name>
<proteinExistence type="predicted"/>
<keyword evidence="1 5" id="KW-0597">Phosphoprotein</keyword>
<dbReference type="PROSITE" id="PS50043">
    <property type="entry name" value="HTH_LUXR_2"/>
    <property type="match status" value="1"/>
</dbReference>
<dbReference type="KEGG" id="amd:AMED_5403"/>
<accession>A0A0H3DAQ0</accession>
<dbReference type="SUPFAM" id="SSF52172">
    <property type="entry name" value="CheY-like"/>
    <property type="match status" value="1"/>
</dbReference>
<dbReference type="SMART" id="SM00448">
    <property type="entry name" value="REC"/>
    <property type="match status" value="1"/>
</dbReference>
<dbReference type="Pfam" id="PF00196">
    <property type="entry name" value="GerE"/>
    <property type="match status" value="1"/>
</dbReference>
<dbReference type="InterPro" id="IPR039420">
    <property type="entry name" value="WalR-like"/>
</dbReference>
<dbReference type="CDD" id="cd06170">
    <property type="entry name" value="LuxR_C_like"/>
    <property type="match status" value="1"/>
</dbReference>
<protein>
    <submittedName>
        <fullName evidence="8">Two-component system response regulator</fullName>
    </submittedName>
</protein>
<dbReference type="PANTHER" id="PTHR43214">
    <property type="entry name" value="TWO-COMPONENT RESPONSE REGULATOR"/>
    <property type="match status" value="1"/>
</dbReference>
<organism evidence="8 9">
    <name type="scientific">Amycolatopsis mediterranei (strain U-32)</name>
    <dbReference type="NCBI Taxonomy" id="749927"/>
    <lineage>
        <taxon>Bacteria</taxon>
        <taxon>Bacillati</taxon>
        <taxon>Actinomycetota</taxon>
        <taxon>Actinomycetes</taxon>
        <taxon>Pseudonocardiales</taxon>
        <taxon>Pseudonocardiaceae</taxon>
        <taxon>Amycolatopsis</taxon>
    </lineage>
</organism>
<feature type="modified residue" description="4-aspartylphosphate" evidence="5">
    <location>
        <position position="55"/>
    </location>
</feature>
<dbReference type="Proteomes" id="UP000000328">
    <property type="component" value="Chromosome"/>
</dbReference>
<dbReference type="PRINTS" id="PR00038">
    <property type="entry name" value="HTHLUXR"/>
</dbReference>
<dbReference type="GO" id="GO:0006355">
    <property type="term" value="P:regulation of DNA-templated transcription"/>
    <property type="evidence" value="ECO:0007669"/>
    <property type="project" value="InterPro"/>
</dbReference>
<dbReference type="InterPro" id="IPR001789">
    <property type="entry name" value="Sig_transdc_resp-reg_receiver"/>
</dbReference>
<keyword evidence="2" id="KW-0805">Transcription regulation</keyword>
<dbReference type="PANTHER" id="PTHR43214:SF24">
    <property type="entry name" value="TRANSCRIPTIONAL REGULATORY PROTEIN NARL-RELATED"/>
    <property type="match status" value="1"/>
</dbReference>
<dbReference type="GO" id="GO:0000160">
    <property type="term" value="P:phosphorelay signal transduction system"/>
    <property type="evidence" value="ECO:0007669"/>
    <property type="project" value="InterPro"/>
</dbReference>
<dbReference type="OrthoDB" id="9808843at2"/>
<dbReference type="PATRIC" id="fig|749927.5.peg.5601"/>